<organism evidence="5 6">
    <name type="scientific">Rhodococcus qingshengii</name>
    <dbReference type="NCBI Taxonomy" id="334542"/>
    <lineage>
        <taxon>Bacteria</taxon>
        <taxon>Bacillati</taxon>
        <taxon>Actinomycetota</taxon>
        <taxon>Actinomycetes</taxon>
        <taxon>Mycobacteriales</taxon>
        <taxon>Nocardiaceae</taxon>
        <taxon>Rhodococcus</taxon>
        <taxon>Rhodococcus erythropolis group</taxon>
    </lineage>
</organism>
<evidence type="ECO:0000259" key="4">
    <source>
        <dbReference type="PROSITE" id="PS51379"/>
    </source>
</evidence>
<dbReference type="EMBL" id="JARDXE010000034">
    <property type="protein sequence ID" value="MDE8649864.1"/>
    <property type="molecule type" value="Genomic_DNA"/>
</dbReference>
<dbReference type="PROSITE" id="PS51379">
    <property type="entry name" value="4FE4S_FER_2"/>
    <property type="match status" value="2"/>
</dbReference>
<dbReference type="GO" id="GO:0051536">
    <property type="term" value="F:iron-sulfur cluster binding"/>
    <property type="evidence" value="ECO:0007669"/>
    <property type="project" value="UniProtKB-KW"/>
</dbReference>
<evidence type="ECO:0000313" key="5">
    <source>
        <dbReference type="EMBL" id="MDE8649864.1"/>
    </source>
</evidence>
<evidence type="ECO:0000313" key="6">
    <source>
        <dbReference type="Proteomes" id="UP001217325"/>
    </source>
</evidence>
<dbReference type="Proteomes" id="UP001217325">
    <property type="component" value="Unassembled WGS sequence"/>
</dbReference>
<evidence type="ECO:0000256" key="2">
    <source>
        <dbReference type="ARBA" id="ARBA00023004"/>
    </source>
</evidence>
<dbReference type="RefSeq" id="WP_054186601.1">
    <property type="nucleotide sequence ID" value="NZ_CP054207.1"/>
</dbReference>
<dbReference type="PANTHER" id="PTHR40447">
    <property type="entry name" value="ANAEROBIC SULFITE REDUCTASE SUBUNIT A"/>
    <property type="match status" value="1"/>
</dbReference>
<reference evidence="5" key="1">
    <citation type="submission" date="2023-02" db="EMBL/GenBank/DDBJ databases">
        <title>A novel hydrolase synthesized by Rhodococcus erythropolis HQ is responsible for the detoxification of Zearalenone.</title>
        <authorList>
            <person name="Hu J."/>
            <person name="Xu J."/>
        </authorList>
    </citation>
    <scope>NUCLEOTIDE SEQUENCE</scope>
    <source>
        <strain evidence="5">HQ</strain>
    </source>
</reference>
<name>A0AAW6LS35_RHOSG</name>
<evidence type="ECO:0000256" key="1">
    <source>
        <dbReference type="ARBA" id="ARBA00022723"/>
    </source>
</evidence>
<dbReference type="PANTHER" id="PTHR40447:SF1">
    <property type="entry name" value="ANAEROBIC SULFITE REDUCTASE SUBUNIT A"/>
    <property type="match status" value="1"/>
</dbReference>
<accession>A0AAW6LS35</accession>
<dbReference type="SUPFAM" id="SSF46548">
    <property type="entry name" value="alpha-helical ferredoxin"/>
    <property type="match status" value="1"/>
</dbReference>
<dbReference type="PROSITE" id="PS00198">
    <property type="entry name" value="4FE4S_FER_1"/>
    <property type="match status" value="2"/>
</dbReference>
<feature type="domain" description="4Fe-4S ferredoxin-type" evidence="4">
    <location>
        <begin position="337"/>
        <end position="365"/>
    </location>
</feature>
<dbReference type="AlphaFoldDB" id="A0AAW6LS35"/>
<keyword evidence="1" id="KW-0479">Metal-binding</keyword>
<keyword evidence="2" id="KW-0408">Iron</keyword>
<protein>
    <submittedName>
        <fullName evidence="5">4Fe-4S dicluster domain-containing protein</fullName>
    </submittedName>
</protein>
<dbReference type="Gene3D" id="1.10.1060.10">
    <property type="entry name" value="Alpha-helical ferredoxin"/>
    <property type="match status" value="1"/>
</dbReference>
<proteinExistence type="predicted"/>
<evidence type="ECO:0000256" key="3">
    <source>
        <dbReference type="ARBA" id="ARBA00023014"/>
    </source>
</evidence>
<dbReference type="GO" id="GO:0046872">
    <property type="term" value="F:metal ion binding"/>
    <property type="evidence" value="ECO:0007669"/>
    <property type="project" value="UniProtKB-KW"/>
</dbReference>
<keyword evidence="3" id="KW-0411">Iron-sulfur</keyword>
<gene>
    <name evidence="5" type="ORF">PXH69_33365</name>
</gene>
<comment type="caution">
    <text evidence="5">The sequence shown here is derived from an EMBL/GenBank/DDBJ whole genome shotgun (WGS) entry which is preliminary data.</text>
</comment>
<dbReference type="InterPro" id="IPR017896">
    <property type="entry name" value="4Fe4S_Fe-S-bd"/>
</dbReference>
<dbReference type="InterPro" id="IPR017900">
    <property type="entry name" value="4Fe4S_Fe_S_CS"/>
</dbReference>
<sequence length="385" mass="41507">MTDTGSPTDLTSEQFVIDRDGLDELITVLISEGYRVIGPTVRDSAIVLDTLDSGDQLPTGWGVDTAPGLYRLRRRADCAVFGHSAGPQSWKQYLHPSRQQLWSQSTDDTFHAPPTEPVRYAFLGVRACDLAAIGILQTVLSAGGKAATNLFEGLFVIAANCTEPGGVCFCASMNTGPKAKTGYDLCLTERIDNDGHRFVTGVGTTEGSRILTLVRGRQATDEETTEAAGAVADAADHMGRQMPDVDLRGMLRDARDADVWTDVASRCLTCGNCTMVCPTCFCTTTEDVSDLAGDNVERWQHWSSCFDLDYSQLHGGAVRVSGESRYRQWISHKLGTWHDQFGSSGCVGCGRCIDWCPVGIDITAEAARLTGALTEEPDSDTGCPS</sequence>
<feature type="domain" description="4Fe-4S ferredoxin-type" evidence="4">
    <location>
        <begin position="257"/>
        <end position="287"/>
    </location>
</feature>
<dbReference type="Pfam" id="PF17179">
    <property type="entry name" value="Fer4_22"/>
    <property type="match status" value="1"/>
</dbReference>
<dbReference type="InterPro" id="IPR009051">
    <property type="entry name" value="Helical_ferredxn"/>
</dbReference>